<dbReference type="InterPro" id="IPR000504">
    <property type="entry name" value="RRM_dom"/>
</dbReference>
<feature type="region of interest" description="Disordered" evidence="5">
    <location>
        <begin position="1"/>
        <end position="22"/>
    </location>
</feature>
<evidence type="ECO:0000256" key="4">
    <source>
        <dbReference type="PROSITE-ProRule" id="PRU00176"/>
    </source>
</evidence>
<dbReference type="GO" id="GO:0006397">
    <property type="term" value="P:mRNA processing"/>
    <property type="evidence" value="ECO:0007669"/>
    <property type="project" value="UniProtKB-KW"/>
</dbReference>
<dbReference type="CDD" id="cd00590">
    <property type="entry name" value="RRM_SF"/>
    <property type="match status" value="1"/>
</dbReference>
<keyword evidence="8" id="KW-1185">Reference proteome</keyword>
<evidence type="ECO:0000259" key="6">
    <source>
        <dbReference type="PROSITE" id="PS50102"/>
    </source>
</evidence>
<evidence type="ECO:0000256" key="5">
    <source>
        <dbReference type="SAM" id="MobiDB-lite"/>
    </source>
</evidence>
<keyword evidence="2" id="KW-0747">Spliceosome</keyword>
<evidence type="ECO:0000256" key="2">
    <source>
        <dbReference type="ARBA" id="ARBA00022728"/>
    </source>
</evidence>
<dbReference type="SUPFAM" id="SSF54928">
    <property type="entry name" value="RNA-binding domain, RBD"/>
    <property type="match status" value="1"/>
</dbReference>
<feature type="compositionally biased region" description="Polar residues" evidence="5">
    <location>
        <begin position="490"/>
        <end position="499"/>
    </location>
</feature>
<comment type="caution">
    <text evidence="7">The sequence shown here is derived from an EMBL/GenBank/DDBJ whole genome shotgun (WGS) entry which is preliminary data.</text>
</comment>
<evidence type="ECO:0000313" key="7">
    <source>
        <dbReference type="EMBL" id="PWA86209.1"/>
    </source>
</evidence>
<feature type="region of interest" description="Disordered" evidence="5">
    <location>
        <begin position="469"/>
        <end position="512"/>
    </location>
</feature>
<gene>
    <name evidence="7" type="ORF">CTI12_AA143110</name>
</gene>
<dbReference type="AlphaFoldDB" id="A0A2U1PKF0"/>
<dbReference type="Gene3D" id="3.30.70.330">
    <property type="match status" value="1"/>
</dbReference>
<sequence>MVEGWQEVPARRNKGSSHNRGENKAFEDVTKLFVSNLPNGCIPGDVSEFMGYFGEVVNSYIARKRDKEGNRFGFVTFRKVKNTADLVKRMNGVKMGSCRLKINVARFAMENSEWREVDDKAGRTHNTKPHVVRNREAFVVEREKWARFSQTGGKSFREILEGKSSAPPIPTTKSIIVPDNVVAFFEIRGKSLIGRAKDLTSLTCLNKMFVEHGLGGFDIVYVGGLSILLKFQSKDEAMEFLLNKEVWNLWLSVLDLWEGQPLPFERVAWIKIHGVPINLAINEVFDDIAKLVGKIIYPSQICLDDGDISVGYVGVLVGDGEKINDSVSLKWKNKTFKTWLSEEPRVWDPECVGPVIKKTKEQVAAGLGASDISDHTHVQIPVADSGGLVNEKAVDPMEEGEIRIPLHGEVVENQGLHGELHGSEELAAKVAKVHKARSSNIGVDINFDISNVDSSIKSSEEPIVFSAIGNGPKHIHRPNKAKIRKRSHRVQNNIISPVDSNRPRKRNRQEEDDPFDLDRFIGILQVEESAVDPPLESTHINMDTGIADFPVHTCAIPEVSSMNHLDGSEVAVNGVESTVAMDKEVEETIKIGVALGMDLSEHKELVKNHIVGEGNNVVNQ</sequence>
<dbReference type="PROSITE" id="PS50102">
    <property type="entry name" value="RRM"/>
    <property type="match status" value="1"/>
</dbReference>
<reference evidence="7 8" key="1">
    <citation type="journal article" date="2018" name="Mol. Plant">
        <title>The genome of Artemisia annua provides insight into the evolution of Asteraceae family and artemisinin biosynthesis.</title>
        <authorList>
            <person name="Shen Q."/>
            <person name="Zhang L."/>
            <person name="Liao Z."/>
            <person name="Wang S."/>
            <person name="Yan T."/>
            <person name="Shi P."/>
            <person name="Liu M."/>
            <person name="Fu X."/>
            <person name="Pan Q."/>
            <person name="Wang Y."/>
            <person name="Lv Z."/>
            <person name="Lu X."/>
            <person name="Zhang F."/>
            <person name="Jiang W."/>
            <person name="Ma Y."/>
            <person name="Chen M."/>
            <person name="Hao X."/>
            <person name="Li L."/>
            <person name="Tang Y."/>
            <person name="Lv G."/>
            <person name="Zhou Y."/>
            <person name="Sun X."/>
            <person name="Brodelius P.E."/>
            <person name="Rose J.K.C."/>
            <person name="Tang K."/>
        </authorList>
    </citation>
    <scope>NUCLEOTIDE SEQUENCE [LARGE SCALE GENOMIC DNA]</scope>
    <source>
        <strain evidence="8">cv. Huhao1</strain>
        <tissue evidence="7">Leaf</tissue>
    </source>
</reference>
<evidence type="ECO:0000313" key="8">
    <source>
        <dbReference type="Proteomes" id="UP000245207"/>
    </source>
</evidence>
<dbReference type="GO" id="GO:0003723">
    <property type="term" value="F:RNA binding"/>
    <property type="evidence" value="ECO:0007669"/>
    <property type="project" value="UniProtKB-UniRule"/>
</dbReference>
<keyword evidence="4" id="KW-0694">RNA-binding</keyword>
<dbReference type="PANTHER" id="PTHR23147">
    <property type="entry name" value="SERINE/ARGININE RICH SPLICING FACTOR"/>
    <property type="match status" value="1"/>
</dbReference>
<dbReference type="OrthoDB" id="1735730at2759"/>
<proteinExistence type="predicted"/>
<dbReference type="EMBL" id="PKPP01001043">
    <property type="protein sequence ID" value="PWA86209.1"/>
    <property type="molecule type" value="Genomic_DNA"/>
</dbReference>
<dbReference type="Pfam" id="PF00076">
    <property type="entry name" value="RRM_1"/>
    <property type="match status" value="1"/>
</dbReference>
<organism evidence="7 8">
    <name type="scientific">Artemisia annua</name>
    <name type="common">Sweet wormwood</name>
    <dbReference type="NCBI Taxonomy" id="35608"/>
    <lineage>
        <taxon>Eukaryota</taxon>
        <taxon>Viridiplantae</taxon>
        <taxon>Streptophyta</taxon>
        <taxon>Embryophyta</taxon>
        <taxon>Tracheophyta</taxon>
        <taxon>Spermatophyta</taxon>
        <taxon>Magnoliopsida</taxon>
        <taxon>eudicotyledons</taxon>
        <taxon>Gunneridae</taxon>
        <taxon>Pentapetalae</taxon>
        <taxon>asterids</taxon>
        <taxon>campanulids</taxon>
        <taxon>Asterales</taxon>
        <taxon>Asteraceae</taxon>
        <taxon>Asteroideae</taxon>
        <taxon>Anthemideae</taxon>
        <taxon>Artemisiinae</taxon>
        <taxon>Artemisia</taxon>
    </lineage>
</organism>
<feature type="domain" description="RRM" evidence="6">
    <location>
        <begin position="30"/>
        <end position="107"/>
    </location>
</feature>
<protein>
    <submittedName>
        <fullName evidence="7">Nucleotide-binding alpha-beta plait domain-containing protein</fullName>
    </submittedName>
</protein>
<name>A0A2U1PKF0_ARTAN</name>
<dbReference type="InterPro" id="IPR050907">
    <property type="entry name" value="SRSF"/>
</dbReference>
<accession>A0A2U1PKF0</accession>
<dbReference type="SMART" id="SM00360">
    <property type="entry name" value="RRM"/>
    <property type="match status" value="1"/>
</dbReference>
<dbReference type="InterPro" id="IPR012677">
    <property type="entry name" value="Nucleotide-bd_a/b_plait_sf"/>
</dbReference>
<evidence type="ECO:0000256" key="1">
    <source>
        <dbReference type="ARBA" id="ARBA00022664"/>
    </source>
</evidence>
<dbReference type="GO" id="GO:0008380">
    <property type="term" value="P:RNA splicing"/>
    <property type="evidence" value="ECO:0007669"/>
    <property type="project" value="UniProtKB-KW"/>
</dbReference>
<dbReference type="InterPro" id="IPR035979">
    <property type="entry name" value="RBD_domain_sf"/>
</dbReference>
<dbReference type="GO" id="GO:0005681">
    <property type="term" value="C:spliceosomal complex"/>
    <property type="evidence" value="ECO:0007669"/>
    <property type="project" value="UniProtKB-KW"/>
</dbReference>
<keyword evidence="1" id="KW-0507">mRNA processing</keyword>
<keyword evidence="3" id="KW-0508">mRNA splicing</keyword>
<dbReference type="Proteomes" id="UP000245207">
    <property type="component" value="Unassembled WGS sequence"/>
</dbReference>
<evidence type="ECO:0000256" key="3">
    <source>
        <dbReference type="ARBA" id="ARBA00023187"/>
    </source>
</evidence>
<feature type="compositionally biased region" description="Basic residues" evidence="5">
    <location>
        <begin position="473"/>
        <end position="489"/>
    </location>
</feature>